<evidence type="ECO:0000256" key="1">
    <source>
        <dbReference type="SAM" id="SignalP"/>
    </source>
</evidence>
<dbReference type="PATRIC" id="fig|47853.6.peg.1426"/>
<dbReference type="InterPro" id="IPR006311">
    <property type="entry name" value="TAT_signal"/>
</dbReference>
<keyword evidence="1" id="KW-0732">Signal</keyword>
<name>A0A0D0VWT3_9ACTN</name>
<reference evidence="2 3" key="1">
    <citation type="submission" date="2015-01" db="EMBL/GenBank/DDBJ databases">
        <title>Sequencing and annotation of Micromonospora carbonacea strain JXNU-1 genome.</title>
        <authorList>
            <person name="Long Z."/>
            <person name="Huang Y."/>
            <person name="Jiang Y."/>
        </authorList>
    </citation>
    <scope>NUCLEOTIDE SEQUENCE [LARGE SCALE GENOMIC DNA]</scope>
    <source>
        <strain evidence="2 3">JXNU-1</strain>
    </source>
</reference>
<keyword evidence="3" id="KW-1185">Reference proteome</keyword>
<dbReference type="GeneID" id="301303835"/>
<dbReference type="AlphaFoldDB" id="A0A0D0VWT3"/>
<accession>A0A0D0VWT3</accession>
<comment type="caution">
    <text evidence="2">The sequence shown here is derived from an EMBL/GenBank/DDBJ whole genome shotgun (WGS) entry which is preliminary data.</text>
</comment>
<dbReference type="PROSITE" id="PS51318">
    <property type="entry name" value="TAT"/>
    <property type="match status" value="1"/>
</dbReference>
<sequence>MNSFGFRRRRRVALALVPALAGTLLAALGPAAPARAAEGGDLVIANVLWRVAVGSRPDLMTTNNPAERDQFPVDGQTHYVPKHAGSGRSALYRLHNPNWNGGSDHMDSRTAGEAGFGTEYALGYPYTSQAAGTQPYLRTFNGCTGDHGTRSQNEGPKSCYGDESASYGYAWPRYLNTATSLASLSAGGVTISSNRVTGGALWNWTHNGTQYINNLDYGRQLQSSLFFSRDGVTANPTEAGDTWSNPAWPAYRRHGSPLLALNTDTAAKTQSTRSVPIDFVPQNFGGGEQNPAIYRDFQLGKDITLDWGGLGPVARYQTVLNSPALTYPGIEVPTAYLRAEFNRYFTYDAVSQTLTERTNFGQCSDASYFSWTPPNRGGVIIANADLTKAMAVYGANTSQGGSVSEMRMYKFIGGGCGTGTGEFDIASSKFTVLRHGNVGAGEKRFNSWVMTGSVGQIQGWMNTLRSWGAA</sequence>
<feature type="signal peptide" evidence="1">
    <location>
        <begin position="1"/>
        <end position="26"/>
    </location>
</feature>
<organism evidence="2 3">
    <name type="scientific">Micromonospora haikouensis</name>
    <dbReference type="NCBI Taxonomy" id="686309"/>
    <lineage>
        <taxon>Bacteria</taxon>
        <taxon>Bacillati</taxon>
        <taxon>Actinomycetota</taxon>
        <taxon>Actinomycetes</taxon>
        <taxon>Micromonosporales</taxon>
        <taxon>Micromonosporaceae</taxon>
        <taxon>Micromonospora</taxon>
    </lineage>
</organism>
<dbReference type="OrthoDB" id="5526311at2"/>
<proteinExistence type="predicted"/>
<dbReference type="EMBL" id="JXSX01000001">
    <property type="protein sequence ID" value="KIR65173.1"/>
    <property type="molecule type" value="Genomic_DNA"/>
</dbReference>
<gene>
    <name evidence="2" type="ORF">TK50_06700</name>
</gene>
<dbReference type="Proteomes" id="UP000032254">
    <property type="component" value="Unassembled WGS sequence"/>
</dbReference>
<dbReference type="RefSeq" id="WP_043961946.1">
    <property type="nucleotide sequence ID" value="NZ_JXSX01000001.1"/>
</dbReference>
<protein>
    <submittedName>
        <fullName evidence="2">Uncharacterized protein</fullName>
    </submittedName>
</protein>
<feature type="chain" id="PRO_5038485599" evidence="1">
    <location>
        <begin position="27"/>
        <end position="470"/>
    </location>
</feature>
<evidence type="ECO:0000313" key="2">
    <source>
        <dbReference type="EMBL" id="KIR65173.1"/>
    </source>
</evidence>
<evidence type="ECO:0000313" key="3">
    <source>
        <dbReference type="Proteomes" id="UP000032254"/>
    </source>
</evidence>